<dbReference type="Proteomes" id="UP000054164">
    <property type="component" value="Unassembled WGS sequence"/>
</dbReference>
<sequence>MLRLIYIAVYGGICLFMLYCAYSSIVKKKIKIYVGEHRKITDKEKLSKALGINYLFLSICFFIYAVLLFFNKTPKYPIFTIVFIVLFMTPFILVNKYTKN</sequence>
<keyword evidence="1" id="KW-0812">Transmembrane</keyword>
<proteinExistence type="predicted"/>
<dbReference type="EMBL" id="DF384213">
    <property type="protein sequence ID" value="GAE01668.1"/>
    <property type="molecule type" value="Genomic_DNA"/>
</dbReference>
<feature type="transmembrane region" description="Helical" evidence="1">
    <location>
        <begin position="46"/>
        <end position="70"/>
    </location>
</feature>
<gene>
    <name evidence="2" type="ORF">CBO05C_1358</name>
</gene>
<evidence type="ECO:0000256" key="1">
    <source>
        <dbReference type="SAM" id="Phobius"/>
    </source>
</evidence>
<evidence type="ECO:0000313" key="2">
    <source>
        <dbReference type="EMBL" id="GAE01668.1"/>
    </source>
</evidence>
<name>A0A0S6U376_CLOBO</name>
<organism evidence="2">
    <name type="scientific">Clostridium botulinum B str. Osaka05</name>
    <dbReference type="NCBI Taxonomy" id="1407017"/>
    <lineage>
        <taxon>Bacteria</taxon>
        <taxon>Bacillati</taxon>
        <taxon>Bacillota</taxon>
        <taxon>Clostridia</taxon>
        <taxon>Eubacteriales</taxon>
        <taxon>Clostridiaceae</taxon>
        <taxon>Clostridium</taxon>
    </lineage>
</organism>
<evidence type="ECO:0008006" key="3">
    <source>
        <dbReference type="Google" id="ProtNLM"/>
    </source>
</evidence>
<dbReference type="AlphaFoldDB" id="A0A0S6U376"/>
<dbReference type="RefSeq" id="WP_030034309.1">
    <property type="nucleotide sequence ID" value="NZ_DF384213.1"/>
</dbReference>
<dbReference type="HOGENOM" id="CLU_2300849_0_0_9"/>
<keyword evidence="1" id="KW-0472">Membrane</keyword>
<accession>A0A0S6U376</accession>
<feature type="transmembrane region" description="Helical" evidence="1">
    <location>
        <begin position="6"/>
        <end position="25"/>
    </location>
</feature>
<protein>
    <recommendedName>
        <fullName evidence="3">DUF3784 domain-containing protein</fullName>
    </recommendedName>
</protein>
<feature type="transmembrane region" description="Helical" evidence="1">
    <location>
        <begin position="76"/>
        <end position="94"/>
    </location>
</feature>
<keyword evidence="1" id="KW-1133">Transmembrane helix</keyword>
<reference evidence="2" key="1">
    <citation type="submission" date="2013-10" db="EMBL/GenBank/DDBJ databases">
        <title>Draft genome sequence of Clostridium botulinum type B strain Osaka05.</title>
        <authorList>
            <person name="Sakaguchi Y."/>
            <person name="Hosomi K."/>
            <person name="Uchiyama J."/>
            <person name="Ogura Y."/>
            <person name="Sakaguchi M."/>
            <person name="Kohda T."/>
            <person name="Mukamoto M."/>
            <person name="Misawa N."/>
            <person name="Matsuzaki S."/>
            <person name="Hayashi T."/>
            <person name="Kozaki S."/>
        </authorList>
    </citation>
    <scope>NUCLEOTIDE SEQUENCE</scope>
    <source>
        <strain evidence="2">Osaka05</strain>
    </source>
</reference>